<dbReference type="AlphaFoldDB" id="A0A6C0QZE8"/>
<accession>A0A6C0QZE8</accession>
<organism evidence="1 2">
    <name type="scientific">Paenibacillus larvae subsp. larvae</name>
    <dbReference type="NCBI Taxonomy" id="147375"/>
    <lineage>
        <taxon>Bacteria</taxon>
        <taxon>Bacillati</taxon>
        <taxon>Bacillota</taxon>
        <taxon>Bacilli</taxon>
        <taxon>Bacillales</taxon>
        <taxon>Paenibacillaceae</taxon>
        <taxon>Paenibacillus</taxon>
    </lineage>
</organism>
<gene>
    <name evidence="1" type="ORF">ERICV_04585</name>
</gene>
<dbReference type="Proteomes" id="UP000464330">
    <property type="component" value="Chromosome"/>
</dbReference>
<dbReference type="EMBL" id="CP019717">
    <property type="protein sequence ID" value="QHZ53626.1"/>
    <property type="molecule type" value="Genomic_DNA"/>
</dbReference>
<proteinExistence type="predicted"/>
<reference evidence="1 2" key="1">
    <citation type="journal article" date="2020" name="Int. J. Med. Microbiol.">
        <title>Discovery of Paenibacillus larvae ERIC V: Phenotypic and genomic comparison to genotypes ERIC I-IV reveal different inventories of virulence factors which correlate with epidemiological prevalences of American Foulbrood.</title>
        <authorList>
            <person name="Beims H."/>
            <person name="Bunk B."/>
            <person name="Erler S."/>
            <person name="Mohr K.I."/>
            <person name="Sproer C."/>
            <person name="Pradella S."/>
            <person name="Gunther G."/>
            <person name="Rohde M."/>
            <person name="von der Ohe W."/>
            <person name="Steinert M."/>
        </authorList>
    </citation>
    <scope>NUCLEOTIDE SEQUENCE [LARGE SCALE GENOMIC DNA]</scope>
    <source>
        <strain evidence="1">Eric_V</strain>
    </source>
</reference>
<protein>
    <submittedName>
        <fullName evidence="1">Uncharacterized protein</fullName>
    </submittedName>
</protein>
<evidence type="ECO:0000313" key="2">
    <source>
        <dbReference type="Proteomes" id="UP000464330"/>
    </source>
</evidence>
<sequence length="37" mass="4288">MQTMKVKKRVRGYKRINARGYKRIANAKGKGLPEKDP</sequence>
<evidence type="ECO:0000313" key="1">
    <source>
        <dbReference type="EMBL" id="QHZ53626.1"/>
    </source>
</evidence>
<name>A0A6C0QZE8_9BACL</name>